<dbReference type="Proteomes" id="UP001379945">
    <property type="component" value="Unassembled WGS sequence"/>
</dbReference>
<keyword evidence="1" id="KW-0808">Transferase</keyword>
<dbReference type="GO" id="GO:0016746">
    <property type="term" value="F:acyltransferase activity"/>
    <property type="evidence" value="ECO:0007669"/>
    <property type="project" value="UniProtKB-KW"/>
</dbReference>
<dbReference type="EMBL" id="JBBUTI010000001">
    <property type="protein sequence ID" value="MEK8045027.1"/>
    <property type="molecule type" value="Genomic_DNA"/>
</dbReference>
<evidence type="ECO:0000313" key="1">
    <source>
        <dbReference type="EMBL" id="MEK8045027.1"/>
    </source>
</evidence>
<dbReference type="InterPro" id="IPR011004">
    <property type="entry name" value="Trimer_LpxA-like_sf"/>
</dbReference>
<gene>
    <name evidence="1" type="ORF">AACH00_01555</name>
</gene>
<sequence length="332" mass="35069">MLKPLLRALYWFLFNACRAWGAMRGVRIEPSVQWRGRARFSVGHGSYIGARTVLSGDAGASVQIGERVWMGSDCEISALGRVDIGAHTTLQHRSQLHGDVRLGAGCTGAADLYISSGRHEFRRNPPLPIRLQDRARAGLPAAERSQPVEVGDDCWLGIGVAVMPGVRIGRGCVLGAHSVVTTDLPPYSIAVGSPARVIGQRLAYAPPAALDAARDEHLPYFDAGFSQIGHDEGDAGVPRVAGGLALNRAECRIALAVLPGQGVRLQLRAAGPGQLLHAGVVRSVPAGLATLEWQAAPDARGLLSFDWRPEGGAASACLVLLSAQAITLEEQP</sequence>
<dbReference type="InterPro" id="IPR051159">
    <property type="entry name" value="Hexapeptide_acetyltransf"/>
</dbReference>
<proteinExistence type="predicted"/>
<dbReference type="Pfam" id="PF00132">
    <property type="entry name" value="Hexapep"/>
    <property type="match status" value="1"/>
</dbReference>
<evidence type="ECO:0000313" key="2">
    <source>
        <dbReference type="Proteomes" id="UP001379945"/>
    </source>
</evidence>
<comment type="caution">
    <text evidence="1">The sequence shown here is derived from an EMBL/GenBank/DDBJ whole genome shotgun (WGS) entry which is preliminary data.</text>
</comment>
<organism evidence="1 2">
    <name type="scientific">Ideonella margarita</name>
    <dbReference type="NCBI Taxonomy" id="2984191"/>
    <lineage>
        <taxon>Bacteria</taxon>
        <taxon>Pseudomonadati</taxon>
        <taxon>Pseudomonadota</taxon>
        <taxon>Betaproteobacteria</taxon>
        <taxon>Burkholderiales</taxon>
        <taxon>Sphaerotilaceae</taxon>
        <taxon>Ideonella</taxon>
    </lineage>
</organism>
<dbReference type="PANTHER" id="PTHR23416">
    <property type="entry name" value="SIALIC ACID SYNTHASE-RELATED"/>
    <property type="match status" value="1"/>
</dbReference>
<name>A0ABU9BZL4_9BURK</name>
<keyword evidence="2" id="KW-1185">Reference proteome</keyword>
<dbReference type="Gene3D" id="2.160.10.10">
    <property type="entry name" value="Hexapeptide repeat proteins"/>
    <property type="match status" value="2"/>
</dbReference>
<accession>A0ABU9BZL4</accession>
<reference evidence="1 2" key="1">
    <citation type="submission" date="2024-04" db="EMBL/GenBank/DDBJ databases">
        <title>Novel species of the genus Ideonella isolated from streams.</title>
        <authorList>
            <person name="Lu H."/>
        </authorList>
    </citation>
    <scope>NUCLEOTIDE SEQUENCE [LARGE SCALE GENOMIC DNA]</scope>
    <source>
        <strain evidence="1 2">LYT19W</strain>
    </source>
</reference>
<dbReference type="EC" id="2.3.1.-" evidence="1"/>
<dbReference type="SUPFAM" id="SSF51161">
    <property type="entry name" value="Trimeric LpxA-like enzymes"/>
    <property type="match status" value="1"/>
</dbReference>
<dbReference type="RefSeq" id="WP_341397465.1">
    <property type="nucleotide sequence ID" value="NZ_JBBUTI010000001.1"/>
</dbReference>
<keyword evidence="1" id="KW-0012">Acyltransferase</keyword>
<dbReference type="CDD" id="cd04647">
    <property type="entry name" value="LbH_MAT_like"/>
    <property type="match status" value="1"/>
</dbReference>
<protein>
    <submittedName>
        <fullName evidence="1">Acyltransferase</fullName>
        <ecNumber evidence="1">2.3.1.-</ecNumber>
    </submittedName>
</protein>
<dbReference type="InterPro" id="IPR001451">
    <property type="entry name" value="Hexapep"/>
</dbReference>